<feature type="non-terminal residue" evidence="8">
    <location>
        <position position="1"/>
    </location>
</feature>
<dbReference type="Proteomes" id="UP000011700">
    <property type="component" value="Unassembled WGS sequence"/>
</dbReference>
<sequence length="358" mass="40032">WCHGNLMNFRLFMVRGVHTVHRLVFLTGVMSYLSAPLWFLFLLLSTGLLAIHTLMEPEYFLQPNQLYPLWPRWHPQEAIALFSATMTLLFLPKLLSVLLVCIQGAQAYGGRLRVVLSMLIETLFSVLLAPVRMLFHSVFVTAAFLGWSVQWKSPQRGDDATPWGEALRRHGSQIVIGVLWTALVAWLDAAFLWWLAPIVVSLILSAPVSVITSRTGLGLAARRGKLFLIPEEYAPPTELANTDLYQQQNQAVALRHGFLVAVVDPLYNALACAMARARHAKVVAGAERLREQRLAQVLTVGPDGADAEAARWRLLNDPDGMALLHRHVWEDPAGAVWLARYREQYPHGVARPDLASEA</sequence>
<keyword evidence="7" id="KW-0472">Membrane</keyword>
<dbReference type="GO" id="GO:0005886">
    <property type="term" value="C:plasma membrane"/>
    <property type="evidence" value="ECO:0007669"/>
    <property type="project" value="UniProtKB-SubCell"/>
</dbReference>
<evidence type="ECO:0000256" key="5">
    <source>
        <dbReference type="ARBA" id="ARBA00022679"/>
    </source>
</evidence>
<comment type="pathway">
    <text evidence="2">Glycan metabolism.</text>
</comment>
<evidence type="ECO:0000256" key="7">
    <source>
        <dbReference type="SAM" id="Phobius"/>
    </source>
</evidence>
<dbReference type="PATRIC" id="fig|1212548.4.peg.1476"/>
<comment type="subcellular location">
    <subcellularLocation>
        <location evidence="1">Cell inner membrane</location>
        <topology evidence="1">Multi-pass membrane protein</topology>
    </subcellularLocation>
</comment>
<organism evidence="8 9">
    <name type="scientific">Stutzerimonas stutzeri NF13</name>
    <dbReference type="NCBI Taxonomy" id="1212548"/>
    <lineage>
        <taxon>Bacteria</taxon>
        <taxon>Pseudomonadati</taxon>
        <taxon>Pseudomonadota</taxon>
        <taxon>Gammaproteobacteria</taxon>
        <taxon>Pseudomonadales</taxon>
        <taxon>Pseudomonadaceae</taxon>
        <taxon>Stutzerimonas</taxon>
    </lineage>
</organism>
<proteinExistence type="predicted"/>
<dbReference type="eggNOG" id="COG2943">
    <property type="taxonomic scope" value="Bacteria"/>
</dbReference>
<evidence type="ECO:0000256" key="3">
    <source>
        <dbReference type="ARBA" id="ARBA00022475"/>
    </source>
</evidence>
<evidence type="ECO:0000256" key="1">
    <source>
        <dbReference type="ARBA" id="ARBA00004429"/>
    </source>
</evidence>
<protein>
    <submittedName>
        <fullName evidence="8">Glucosyltransferase MdoH</fullName>
    </submittedName>
</protein>
<keyword evidence="7" id="KW-0812">Transmembrane</keyword>
<comment type="caution">
    <text evidence="8">The sequence shown here is derived from an EMBL/GenBank/DDBJ whole genome shotgun (WGS) entry which is preliminary data.</text>
</comment>
<evidence type="ECO:0000313" key="9">
    <source>
        <dbReference type="Proteomes" id="UP000011700"/>
    </source>
</evidence>
<dbReference type="PANTHER" id="PTHR43867:SF5">
    <property type="entry name" value="GLUCANS BIOSYNTHESIS GLUCOSYLTRANSFERASE H"/>
    <property type="match status" value="1"/>
</dbReference>
<evidence type="ECO:0000256" key="6">
    <source>
        <dbReference type="ARBA" id="ARBA00022989"/>
    </source>
</evidence>
<feature type="transmembrane region" description="Helical" evidence="7">
    <location>
        <begin position="112"/>
        <end position="129"/>
    </location>
</feature>
<accession>M2UQT2</accession>
<keyword evidence="5 8" id="KW-0808">Transferase</keyword>
<dbReference type="PANTHER" id="PTHR43867">
    <property type="entry name" value="CELLULOSE SYNTHASE CATALYTIC SUBUNIT A [UDP-FORMING]"/>
    <property type="match status" value="1"/>
</dbReference>
<feature type="transmembrane region" description="Helical" evidence="7">
    <location>
        <begin position="78"/>
        <end position="100"/>
    </location>
</feature>
<name>M2UQT2_STUST</name>
<keyword evidence="3" id="KW-1003">Cell membrane</keyword>
<evidence type="ECO:0000313" key="8">
    <source>
        <dbReference type="EMBL" id="EME00965.1"/>
    </source>
</evidence>
<evidence type="ECO:0000256" key="4">
    <source>
        <dbReference type="ARBA" id="ARBA00022676"/>
    </source>
</evidence>
<feature type="transmembrane region" description="Helical" evidence="7">
    <location>
        <begin position="23"/>
        <end position="51"/>
    </location>
</feature>
<keyword evidence="4" id="KW-0328">Glycosyltransferase</keyword>
<reference evidence="8 9" key="1">
    <citation type="journal article" date="2013" name="Genome Announc.">
        <title>Draft Genome of Pseudomonas stutzeri Strain NF13, a Nitrogen Fixer Isolated from the Galapagos Rift Hydrothermal Vent.</title>
        <authorList>
            <person name="Pena A."/>
            <person name="Busquets A."/>
            <person name="Gomila M."/>
            <person name="Mayol J."/>
            <person name="Bosch R."/>
            <person name="Nogales B."/>
            <person name="Garcia-Valdes E."/>
            <person name="Bennasar A."/>
            <person name="Lalucat J."/>
        </authorList>
    </citation>
    <scope>NUCLEOTIDE SEQUENCE [LARGE SCALE GENOMIC DNA]</scope>
    <source>
        <strain evidence="8 9">NF13</strain>
    </source>
</reference>
<dbReference type="GO" id="GO:0016758">
    <property type="term" value="F:hexosyltransferase activity"/>
    <property type="evidence" value="ECO:0007669"/>
    <property type="project" value="TreeGrafter"/>
</dbReference>
<gene>
    <name evidence="8" type="ORF">B381_07651</name>
</gene>
<dbReference type="EMBL" id="AOBS01000036">
    <property type="protein sequence ID" value="EME00965.1"/>
    <property type="molecule type" value="Genomic_DNA"/>
</dbReference>
<evidence type="ECO:0000256" key="2">
    <source>
        <dbReference type="ARBA" id="ARBA00004881"/>
    </source>
</evidence>
<dbReference type="AlphaFoldDB" id="M2UQT2"/>
<keyword evidence="6 7" id="KW-1133">Transmembrane helix</keyword>
<dbReference type="InterPro" id="IPR050321">
    <property type="entry name" value="Glycosyltr_2/OpgH_subfam"/>
</dbReference>